<evidence type="ECO:0000259" key="5">
    <source>
        <dbReference type="SMART" id="SM00385"/>
    </source>
</evidence>
<dbReference type="Pfam" id="PF00134">
    <property type="entry name" value="Cyclin_N"/>
    <property type="match status" value="1"/>
</dbReference>
<comment type="caution">
    <text evidence="6">The sequence shown here is derived from an EMBL/GenBank/DDBJ whole genome shotgun (WGS) entry which is preliminary data.</text>
</comment>
<evidence type="ECO:0000256" key="2">
    <source>
        <dbReference type="ARBA" id="ARBA00023127"/>
    </source>
</evidence>
<dbReference type="EMBL" id="MPUH01000613">
    <property type="protein sequence ID" value="OMJ76758.1"/>
    <property type="molecule type" value="Genomic_DNA"/>
</dbReference>
<comment type="similarity">
    <text evidence="4">Belongs to the cyclin family.</text>
</comment>
<sequence length="376" mass="44661">MSELIITKTHENSLLCEEILDDTPNIVNEEGWSPSLQEHIDLLCKDDKTYCPDTLAFTRQKDITEQMRTLLLDWLMEVCTEFFLKRETFYLAISHIDRLISSVYISRTDFQLIGITSLYVACKSEEIKVPKLQDFIKAASSIYPANSILTAEKKILHTLKWYMCPSTSYSLLNCVLIEWDSYILVLFKDYSDYVSKLTKDKIKQQDLLNKRLETFKRENTYSYKRYREIIQILDVCVLEFEHYKYRPWKLIAGLVYLVVNRCFFNNKYELLWWNTYALGQENTMNYDEVVSIGTETVHLILEKFICTVFKCVSLDVIAGTLKYLNRFLEFDFCYNLPPVTRVVRNVQENYENFLSYQTYNVRNKEFIRTHSYKGFN</sequence>
<evidence type="ECO:0000256" key="4">
    <source>
        <dbReference type="RuleBase" id="RU000383"/>
    </source>
</evidence>
<evidence type="ECO:0000256" key="3">
    <source>
        <dbReference type="ARBA" id="ARBA00023306"/>
    </source>
</evidence>
<dbReference type="SMART" id="SM00385">
    <property type="entry name" value="CYCLIN"/>
    <property type="match status" value="1"/>
</dbReference>
<name>A0A1R2BJ28_9CILI</name>
<gene>
    <name evidence="6" type="ORF">SteCoe_23820</name>
</gene>
<keyword evidence="7" id="KW-1185">Reference proteome</keyword>
<dbReference type="SUPFAM" id="SSF47954">
    <property type="entry name" value="Cyclin-like"/>
    <property type="match status" value="2"/>
</dbReference>
<proteinExistence type="inferred from homology"/>
<dbReference type="InterPro" id="IPR039361">
    <property type="entry name" value="Cyclin"/>
</dbReference>
<dbReference type="InterPro" id="IPR036915">
    <property type="entry name" value="Cyclin-like_sf"/>
</dbReference>
<dbReference type="AlphaFoldDB" id="A0A1R2BJ28"/>
<keyword evidence="3" id="KW-0131">Cell cycle</keyword>
<dbReference type="PANTHER" id="PTHR10177">
    <property type="entry name" value="CYCLINS"/>
    <property type="match status" value="1"/>
</dbReference>
<dbReference type="InterPro" id="IPR006671">
    <property type="entry name" value="Cyclin_N"/>
</dbReference>
<accession>A0A1R2BJ28</accession>
<reference evidence="6 7" key="1">
    <citation type="submission" date="2016-11" db="EMBL/GenBank/DDBJ databases">
        <title>The macronuclear genome of Stentor coeruleus: a giant cell with tiny introns.</title>
        <authorList>
            <person name="Slabodnick M."/>
            <person name="Ruby J.G."/>
            <person name="Reiff S.B."/>
            <person name="Swart E.C."/>
            <person name="Gosai S."/>
            <person name="Prabakaran S."/>
            <person name="Witkowska E."/>
            <person name="Larue G.E."/>
            <person name="Fisher S."/>
            <person name="Freeman R.M."/>
            <person name="Gunawardena J."/>
            <person name="Chu W."/>
            <person name="Stover N.A."/>
            <person name="Gregory B.D."/>
            <person name="Nowacki M."/>
            <person name="Derisi J."/>
            <person name="Roy S.W."/>
            <person name="Marshall W.F."/>
            <person name="Sood P."/>
        </authorList>
    </citation>
    <scope>NUCLEOTIDE SEQUENCE [LARGE SCALE GENOMIC DNA]</scope>
    <source>
        <strain evidence="6">WM001</strain>
    </source>
</reference>
<evidence type="ECO:0000313" key="7">
    <source>
        <dbReference type="Proteomes" id="UP000187209"/>
    </source>
</evidence>
<keyword evidence="2 4" id="KW-0195">Cyclin</keyword>
<dbReference type="OrthoDB" id="5590282at2759"/>
<feature type="domain" description="Cyclin-like" evidence="5">
    <location>
        <begin position="73"/>
        <end position="157"/>
    </location>
</feature>
<evidence type="ECO:0000313" key="6">
    <source>
        <dbReference type="EMBL" id="OMJ76758.1"/>
    </source>
</evidence>
<dbReference type="Proteomes" id="UP000187209">
    <property type="component" value="Unassembled WGS sequence"/>
</dbReference>
<evidence type="ECO:0000256" key="1">
    <source>
        <dbReference type="ARBA" id="ARBA00022618"/>
    </source>
</evidence>
<dbReference type="Gene3D" id="1.10.472.10">
    <property type="entry name" value="Cyclin-like"/>
    <property type="match status" value="2"/>
</dbReference>
<protein>
    <recommendedName>
        <fullName evidence="5">Cyclin-like domain-containing protein</fullName>
    </recommendedName>
</protein>
<dbReference type="FunFam" id="1.10.472.10:FF:000001">
    <property type="entry name" value="G2/mitotic-specific cyclin"/>
    <property type="match status" value="1"/>
</dbReference>
<dbReference type="InterPro" id="IPR013763">
    <property type="entry name" value="Cyclin-like_dom"/>
</dbReference>
<organism evidence="6 7">
    <name type="scientific">Stentor coeruleus</name>
    <dbReference type="NCBI Taxonomy" id="5963"/>
    <lineage>
        <taxon>Eukaryota</taxon>
        <taxon>Sar</taxon>
        <taxon>Alveolata</taxon>
        <taxon>Ciliophora</taxon>
        <taxon>Postciliodesmatophora</taxon>
        <taxon>Heterotrichea</taxon>
        <taxon>Heterotrichida</taxon>
        <taxon>Stentoridae</taxon>
        <taxon>Stentor</taxon>
    </lineage>
</organism>
<dbReference type="GO" id="GO:0051301">
    <property type="term" value="P:cell division"/>
    <property type="evidence" value="ECO:0007669"/>
    <property type="project" value="UniProtKB-KW"/>
</dbReference>
<keyword evidence="1" id="KW-0132">Cell division</keyword>